<evidence type="ECO:0000256" key="7">
    <source>
        <dbReference type="ARBA" id="ARBA00023136"/>
    </source>
</evidence>
<dbReference type="NCBIfam" id="TIGR04178">
    <property type="entry name" value="exo_archaeo"/>
    <property type="match status" value="1"/>
</dbReference>
<dbReference type="GO" id="GO:0008233">
    <property type="term" value="F:peptidase activity"/>
    <property type="evidence" value="ECO:0007669"/>
    <property type="project" value="UniProtKB-KW"/>
</dbReference>
<dbReference type="NCBIfam" id="TIGR02602">
    <property type="entry name" value="8TM_EpsH"/>
    <property type="match status" value="1"/>
</dbReference>
<feature type="domain" description="Methanolan biosynthesis EpsI" evidence="9">
    <location>
        <begin position="306"/>
        <end position="507"/>
    </location>
</feature>
<dbReference type="Pfam" id="PF11984">
    <property type="entry name" value="DUF3485"/>
    <property type="match status" value="1"/>
</dbReference>
<evidence type="ECO:0000256" key="2">
    <source>
        <dbReference type="ARBA" id="ARBA00022475"/>
    </source>
</evidence>
<evidence type="ECO:0000259" key="9">
    <source>
        <dbReference type="Pfam" id="PF11984"/>
    </source>
</evidence>
<feature type="transmembrane region" description="Helical" evidence="8">
    <location>
        <begin position="180"/>
        <end position="199"/>
    </location>
</feature>
<protein>
    <submittedName>
        <fullName evidence="10">VPLPA-CTERM-specific exosortase XrtD</fullName>
        <ecNumber evidence="10">3.4.22.-</ecNumber>
    </submittedName>
</protein>
<dbReference type="InterPro" id="IPR019127">
    <property type="entry name" value="Exosortase"/>
</dbReference>
<comment type="subcellular location">
    <subcellularLocation>
        <location evidence="1">Cell membrane</location>
        <topology evidence="1">Multi-pass membrane protein</topology>
    </subcellularLocation>
</comment>
<dbReference type="InterPro" id="IPR013426">
    <property type="entry name" value="EpsH-like"/>
</dbReference>
<dbReference type="Pfam" id="PF09721">
    <property type="entry name" value="Exosortase_EpsH"/>
    <property type="match status" value="1"/>
</dbReference>
<dbReference type="GO" id="GO:0006508">
    <property type="term" value="P:proteolysis"/>
    <property type="evidence" value="ECO:0007669"/>
    <property type="project" value="UniProtKB-KW"/>
</dbReference>
<dbReference type="EMBL" id="JACADJ010000003">
    <property type="protein sequence ID" value="NWH03698.1"/>
    <property type="molecule type" value="Genomic_DNA"/>
</dbReference>
<keyword evidence="4 8" id="KW-0812">Transmembrane</keyword>
<keyword evidence="2" id="KW-1003">Cell membrane</keyword>
<feature type="transmembrane region" description="Helical" evidence="8">
    <location>
        <begin position="32"/>
        <end position="50"/>
    </location>
</feature>
<feature type="transmembrane region" description="Helical" evidence="8">
    <location>
        <begin position="206"/>
        <end position="229"/>
    </location>
</feature>
<organism evidence="10 11">
    <name type="scientific">Desulfobacter latus</name>
    <dbReference type="NCBI Taxonomy" id="2292"/>
    <lineage>
        <taxon>Bacteria</taxon>
        <taxon>Pseudomonadati</taxon>
        <taxon>Thermodesulfobacteriota</taxon>
        <taxon>Desulfobacteria</taxon>
        <taxon>Desulfobacterales</taxon>
        <taxon>Desulfobacteraceae</taxon>
        <taxon>Desulfobacter</taxon>
    </lineage>
</organism>
<name>A0A850T5V4_9BACT</name>
<dbReference type="Proteomes" id="UP000553343">
    <property type="component" value="Unassembled WGS sequence"/>
</dbReference>
<evidence type="ECO:0000256" key="1">
    <source>
        <dbReference type="ARBA" id="ARBA00004651"/>
    </source>
</evidence>
<evidence type="ECO:0000256" key="6">
    <source>
        <dbReference type="ARBA" id="ARBA00022989"/>
    </source>
</evidence>
<keyword evidence="3" id="KW-0645">Protease</keyword>
<evidence type="ECO:0000256" key="8">
    <source>
        <dbReference type="SAM" id="Phobius"/>
    </source>
</evidence>
<dbReference type="InterPro" id="IPR026491">
    <property type="entry name" value="ExosortD_VPLPA"/>
</dbReference>
<feature type="transmembrane region" description="Helical" evidence="8">
    <location>
        <begin position="62"/>
        <end position="81"/>
    </location>
</feature>
<evidence type="ECO:0000256" key="3">
    <source>
        <dbReference type="ARBA" id="ARBA00022670"/>
    </source>
</evidence>
<keyword evidence="7 8" id="KW-0472">Membrane</keyword>
<evidence type="ECO:0000256" key="4">
    <source>
        <dbReference type="ARBA" id="ARBA00022692"/>
    </source>
</evidence>
<evidence type="ECO:0000256" key="5">
    <source>
        <dbReference type="ARBA" id="ARBA00022801"/>
    </source>
</evidence>
<dbReference type="GO" id="GO:0005886">
    <property type="term" value="C:plasma membrane"/>
    <property type="evidence" value="ECO:0007669"/>
    <property type="project" value="UniProtKB-SubCell"/>
</dbReference>
<dbReference type="NCBIfam" id="TIGR02914">
    <property type="entry name" value="EpsI_fam"/>
    <property type="match status" value="1"/>
</dbReference>
<proteinExistence type="predicted"/>
<accession>A0A850T5V4</accession>
<feature type="transmembrane region" description="Helical" evidence="8">
    <location>
        <begin position="87"/>
        <end position="106"/>
    </location>
</feature>
<gene>
    <name evidence="10" type="primary">xrtD</name>
    <name evidence="10" type="ORF">HXW94_01580</name>
</gene>
<evidence type="ECO:0000313" key="11">
    <source>
        <dbReference type="Proteomes" id="UP000553343"/>
    </source>
</evidence>
<feature type="transmembrane region" description="Helical" evidence="8">
    <location>
        <begin position="113"/>
        <end position="131"/>
    </location>
</feature>
<comment type="caution">
    <text evidence="10">The sequence shown here is derived from an EMBL/GenBank/DDBJ whole genome shotgun (WGS) entry which is preliminary data.</text>
</comment>
<dbReference type="RefSeq" id="WP_178365152.1">
    <property type="nucleotide sequence ID" value="NZ_JACADJ010000003.1"/>
</dbReference>
<dbReference type="InterPro" id="IPR026392">
    <property type="entry name" value="Exo/Archaeosortase_dom"/>
</dbReference>
<feature type="transmembrane region" description="Helical" evidence="8">
    <location>
        <begin position="249"/>
        <end position="270"/>
    </location>
</feature>
<dbReference type="AlphaFoldDB" id="A0A850T5V4"/>
<dbReference type="InterPro" id="IPR014263">
    <property type="entry name" value="Methanolan_biosynth_EpsI"/>
</dbReference>
<keyword evidence="5 10" id="KW-0378">Hydrolase</keyword>
<evidence type="ECO:0000313" key="10">
    <source>
        <dbReference type="EMBL" id="NWH03698.1"/>
    </source>
</evidence>
<feature type="transmembrane region" description="Helical" evidence="8">
    <location>
        <begin position="7"/>
        <end position="26"/>
    </location>
</feature>
<sequence>MLNFFKIGIYGLILIAIYFSTFTWLLKVDWAKGEYSYCILIPFIVAYLIWEKRNLFNYTCSRISWAGFLLLIPGIMLYWLGELAGEFFMLYLSSWVIVVSLLWINVGINKVKTIAFPLFFTLTMFPLPNFISSRITLSLKILSTKIGVLMMQTYGMSAYREGNVIDLGFTQLQVVDACSGLRYLFSMIVLSLLVVYFYPARLWKRFIVVFSSIPLTIFSNSLRIALTGILSEKFGSKIVEGVFHDFEGLLIFMFTLGILLIEIRILKLIFPEPKREKRDVGIAQKASQEKAGEDKGGSLKSPQFIVSVVLLGVTLGLSQGIEFREAIPMAQPFDRFPVSFGQWNGDQQSMEQKFIDTLDLSDYFMADYHKGDGKAVNFYVAYYESQRKGESIHSPATCLRGGGWNFKQAGSSTLTLKDGTLMPVNRALIEKGPVKQLSYYWFPSRGRILTNAYQMKIYNFWDALTRQRTDGALVRVITLVYEDETIENAETRVQGFISDVQPVLKTFLPQ</sequence>
<reference evidence="10 11" key="1">
    <citation type="submission" date="2020-06" db="EMBL/GenBank/DDBJ databases">
        <title>High-quality draft genome of sulfate reducer Desulfobacter latus type strain AcrS2 isolated from marine sediment.</title>
        <authorList>
            <person name="Hoppe M."/>
            <person name="Larsen C.K."/>
            <person name="Marshall I.P.G."/>
            <person name="Schramm A."/>
            <person name="Marietou A.G."/>
        </authorList>
    </citation>
    <scope>NUCLEOTIDE SEQUENCE [LARGE SCALE GENOMIC DNA]</scope>
    <source>
        <strain evidence="10 11">AcRS2</strain>
    </source>
</reference>
<keyword evidence="6 8" id="KW-1133">Transmembrane helix</keyword>
<dbReference type="EC" id="3.4.22.-" evidence="10"/>
<dbReference type="NCBIfam" id="TIGR04152">
    <property type="entry name" value="exosort_VPLPA"/>
    <property type="match status" value="1"/>
</dbReference>
<keyword evidence="11" id="KW-1185">Reference proteome</keyword>